<dbReference type="InterPro" id="IPR029062">
    <property type="entry name" value="Class_I_gatase-like"/>
</dbReference>
<dbReference type="GO" id="GO:0004359">
    <property type="term" value="F:glutaminase activity"/>
    <property type="evidence" value="ECO:0007669"/>
    <property type="project" value="UniProtKB-EC"/>
</dbReference>
<keyword evidence="7 8" id="KW-0315">Glutamine amidotransferase</keyword>
<dbReference type="EC" id="6.3.5.3" evidence="8"/>
<evidence type="ECO:0000313" key="9">
    <source>
        <dbReference type="EMBL" id="PNY80729.1"/>
    </source>
</evidence>
<dbReference type="AlphaFoldDB" id="A0A2K3UW05"/>
<name>A0A2K3UW05_9DEIO</name>
<dbReference type="EC" id="3.5.1.2" evidence="8"/>
<sequence>MRFLPLAPLGFRRSRGFNRRFMKTAVIQFPGSNCDADALHAARLLLDDSARFMWHTEGGLPAGTDLVFLPGGFTYGDHLRSGAIAARSPIMEAVKAHAARGGYVLGVCNGFQVLTEAGLLPGALSRNRDLHFLCRPVHLRVENTRTAFTSAYAQGQVIEIPIAHGEGNYYADPETVARLEGEGQVVFRYADNPNGSLNDIAGIVGGRGNVLGMMPHPERAVEALLGSEDGQGLFRSLRAVKVGA</sequence>
<keyword evidence="4 8" id="KW-0658">Purine biosynthesis</keyword>
<evidence type="ECO:0000313" key="10">
    <source>
        <dbReference type="Proteomes" id="UP000236379"/>
    </source>
</evidence>
<dbReference type="NCBIfam" id="NF002957">
    <property type="entry name" value="PRK03619.1"/>
    <property type="match status" value="1"/>
</dbReference>
<comment type="subunit">
    <text evidence="8">Part of the FGAM synthase complex composed of 1 PurL, 1 PurQ and 2 PurS subunits.</text>
</comment>
<dbReference type="Proteomes" id="UP000236379">
    <property type="component" value="Unassembled WGS sequence"/>
</dbReference>
<evidence type="ECO:0000256" key="8">
    <source>
        <dbReference type="HAMAP-Rule" id="MF_00421"/>
    </source>
</evidence>
<feature type="active site" evidence="8">
    <location>
        <position position="216"/>
    </location>
</feature>
<keyword evidence="3 8" id="KW-0547">Nucleotide-binding</keyword>
<reference evidence="9 10" key="1">
    <citation type="submission" date="2018-01" db="EMBL/GenBank/DDBJ databases">
        <title>Deinococcus koreensis sp. nov., a radiation-resistant bacterium isolated from river water.</title>
        <authorList>
            <person name="Choi A."/>
        </authorList>
    </citation>
    <scope>NUCLEOTIDE SEQUENCE [LARGE SCALE GENOMIC DNA]</scope>
    <source>
        <strain evidence="9 10">SJW1-2</strain>
    </source>
</reference>
<dbReference type="GO" id="GO:0006189">
    <property type="term" value="P:'de novo' IMP biosynthetic process"/>
    <property type="evidence" value="ECO:0007669"/>
    <property type="project" value="UniProtKB-UniRule"/>
</dbReference>
<dbReference type="GO" id="GO:0005737">
    <property type="term" value="C:cytoplasm"/>
    <property type="evidence" value="ECO:0007669"/>
    <property type="project" value="UniProtKB-SubCell"/>
</dbReference>
<dbReference type="OrthoDB" id="9804441at2"/>
<evidence type="ECO:0000256" key="5">
    <source>
        <dbReference type="ARBA" id="ARBA00022801"/>
    </source>
</evidence>
<dbReference type="NCBIfam" id="TIGR01737">
    <property type="entry name" value="FGAM_synth_I"/>
    <property type="match status" value="1"/>
</dbReference>
<dbReference type="PANTHER" id="PTHR47552:SF1">
    <property type="entry name" value="PHOSPHORIBOSYLFORMYLGLYCINAMIDINE SYNTHASE SUBUNIT PURQ"/>
    <property type="match status" value="1"/>
</dbReference>
<evidence type="ECO:0000256" key="1">
    <source>
        <dbReference type="ARBA" id="ARBA00022490"/>
    </source>
</evidence>
<protein>
    <recommendedName>
        <fullName evidence="8">Phosphoribosylformylglycinamidine synthase subunit PurQ</fullName>
        <shortName evidence="8">FGAM synthase</shortName>
        <ecNumber evidence="8">6.3.5.3</ecNumber>
    </recommendedName>
    <alternativeName>
        <fullName evidence="8">Formylglycinamide ribonucleotide amidotransferase subunit I</fullName>
        <shortName evidence="8">FGAR amidotransferase I</shortName>
        <shortName evidence="8">FGAR-AT I</shortName>
    </alternativeName>
    <alternativeName>
        <fullName evidence="8">Glutaminase PurQ</fullName>
        <ecNumber evidence="8">3.5.1.2</ecNumber>
    </alternativeName>
    <alternativeName>
        <fullName evidence="8">Phosphoribosylformylglycinamidine synthase subunit I</fullName>
    </alternativeName>
</protein>
<gene>
    <name evidence="8" type="primary">purQ</name>
    <name evidence="9" type="ORF">CVO96_04530</name>
</gene>
<dbReference type="PROSITE" id="PS51273">
    <property type="entry name" value="GATASE_TYPE_1"/>
    <property type="match status" value="1"/>
</dbReference>
<comment type="catalytic activity">
    <reaction evidence="8">
        <text>L-glutamine + H2O = L-glutamate + NH4(+)</text>
        <dbReference type="Rhea" id="RHEA:15889"/>
        <dbReference type="ChEBI" id="CHEBI:15377"/>
        <dbReference type="ChEBI" id="CHEBI:28938"/>
        <dbReference type="ChEBI" id="CHEBI:29985"/>
        <dbReference type="ChEBI" id="CHEBI:58359"/>
        <dbReference type="EC" id="3.5.1.2"/>
    </reaction>
</comment>
<comment type="pathway">
    <text evidence="8">Purine metabolism; IMP biosynthesis via de novo pathway; 5-amino-1-(5-phospho-D-ribosyl)imidazole from N(2)-formyl-N(1)-(5-phospho-D-ribosyl)glycinamide: step 1/2.</text>
</comment>
<dbReference type="Gene3D" id="3.40.50.880">
    <property type="match status" value="1"/>
</dbReference>
<dbReference type="GO" id="GO:0005524">
    <property type="term" value="F:ATP binding"/>
    <property type="evidence" value="ECO:0007669"/>
    <property type="project" value="UniProtKB-KW"/>
</dbReference>
<dbReference type="GO" id="GO:0004642">
    <property type="term" value="F:phosphoribosylformylglycinamidine synthase activity"/>
    <property type="evidence" value="ECO:0007669"/>
    <property type="project" value="UniProtKB-UniRule"/>
</dbReference>
<dbReference type="CDD" id="cd01740">
    <property type="entry name" value="GATase1_FGAR_AT"/>
    <property type="match status" value="1"/>
</dbReference>
<dbReference type="InterPro" id="IPR010075">
    <property type="entry name" value="PRibForGlyAmidine_synth_PurQ"/>
</dbReference>
<dbReference type="EMBL" id="PPPD01000001">
    <property type="protein sequence ID" value="PNY80729.1"/>
    <property type="molecule type" value="Genomic_DNA"/>
</dbReference>
<evidence type="ECO:0000256" key="4">
    <source>
        <dbReference type="ARBA" id="ARBA00022755"/>
    </source>
</evidence>
<feature type="active site" description="Nucleophile" evidence="8">
    <location>
        <position position="108"/>
    </location>
</feature>
<comment type="function">
    <text evidence="8">Part of the phosphoribosylformylglycinamidine synthase complex involved in the purines biosynthetic pathway. Catalyzes the ATP-dependent conversion of formylglycinamide ribonucleotide (FGAR) and glutamine to yield formylglycinamidine ribonucleotide (FGAM) and glutamate. The FGAM synthase complex is composed of three subunits. PurQ produces an ammonia molecule by converting glutamine to glutamate. PurL transfers the ammonia molecule to FGAR to form FGAM in an ATP-dependent manner. PurS interacts with PurQ and PurL and is thought to assist in the transfer of the ammonia molecule from PurQ to PurL.</text>
</comment>
<dbReference type="HAMAP" id="MF_00421">
    <property type="entry name" value="PurQ"/>
    <property type="match status" value="1"/>
</dbReference>
<keyword evidence="6 8" id="KW-0067">ATP-binding</keyword>
<keyword evidence="1 8" id="KW-0963">Cytoplasm</keyword>
<dbReference type="SUPFAM" id="SSF52317">
    <property type="entry name" value="Class I glutamine amidotransferase-like"/>
    <property type="match status" value="1"/>
</dbReference>
<comment type="caution">
    <text evidence="9">The sequence shown here is derived from an EMBL/GenBank/DDBJ whole genome shotgun (WGS) entry which is preliminary data.</text>
</comment>
<dbReference type="SMART" id="SM01211">
    <property type="entry name" value="GATase_5"/>
    <property type="match status" value="1"/>
</dbReference>
<proteinExistence type="inferred from homology"/>
<comment type="subcellular location">
    <subcellularLocation>
        <location evidence="8">Cytoplasm</location>
    </subcellularLocation>
</comment>
<dbReference type="PANTHER" id="PTHR47552">
    <property type="entry name" value="PHOSPHORIBOSYLFORMYLGLYCINAMIDINE SYNTHASE SUBUNIT PURQ"/>
    <property type="match status" value="1"/>
</dbReference>
<comment type="catalytic activity">
    <reaction evidence="8">
        <text>N(2)-formyl-N(1)-(5-phospho-beta-D-ribosyl)glycinamide + L-glutamine + ATP + H2O = 2-formamido-N(1)-(5-O-phospho-beta-D-ribosyl)acetamidine + L-glutamate + ADP + phosphate + H(+)</text>
        <dbReference type="Rhea" id="RHEA:17129"/>
        <dbReference type="ChEBI" id="CHEBI:15377"/>
        <dbReference type="ChEBI" id="CHEBI:15378"/>
        <dbReference type="ChEBI" id="CHEBI:29985"/>
        <dbReference type="ChEBI" id="CHEBI:30616"/>
        <dbReference type="ChEBI" id="CHEBI:43474"/>
        <dbReference type="ChEBI" id="CHEBI:58359"/>
        <dbReference type="ChEBI" id="CHEBI:147286"/>
        <dbReference type="ChEBI" id="CHEBI:147287"/>
        <dbReference type="ChEBI" id="CHEBI:456216"/>
        <dbReference type="EC" id="6.3.5.3"/>
    </reaction>
</comment>
<feature type="active site" evidence="8">
    <location>
        <position position="218"/>
    </location>
</feature>
<keyword evidence="10" id="KW-1185">Reference proteome</keyword>
<accession>A0A2K3UW05</accession>
<dbReference type="UniPathway" id="UPA00074">
    <property type="reaction ID" value="UER00128"/>
</dbReference>
<evidence type="ECO:0000256" key="3">
    <source>
        <dbReference type="ARBA" id="ARBA00022741"/>
    </source>
</evidence>
<keyword evidence="2 8" id="KW-0436">Ligase</keyword>
<keyword evidence="5 8" id="KW-0378">Hydrolase</keyword>
<evidence type="ECO:0000256" key="7">
    <source>
        <dbReference type="ARBA" id="ARBA00022962"/>
    </source>
</evidence>
<organism evidence="9 10">
    <name type="scientific">Deinococcus koreensis</name>
    <dbReference type="NCBI Taxonomy" id="2054903"/>
    <lineage>
        <taxon>Bacteria</taxon>
        <taxon>Thermotogati</taxon>
        <taxon>Deinococcota</taxon>
        <taxon>Deinococci</taxon>
        <taxon>Deinococcales</taxon>
        <taxon>Deinococcaceae</taxon>
        <taxon>Deinococcus</taxon>
    </lineage>
</organism>
<dbReference type="Pfam" id="PF13507">
    <property type="entry name" value="GATase_5"/>
    <property type="match status" value="1"/>
</dbReference>
<evidence type="ECO:0000256" key="6">
    <source>
        <dbReference type="ARBA" id="ARBA00022840"/>
    </source>
</evidence>
<evidence type="ECO:0000256" key="2">
    <source>
        <dbReference type="ARBA" id="ARBA00022598"/>
    </source>
</evidence>
<dbReference type="PIRSF" id="PIRSF001586">
    <property type="entry name" value="FGAM_synth_I"/>
    <property type="match status" value="1"/>
</dbReference>